<proteinExistence type="inferred from homology"/>
<comment type="similarity">
    <text evidence="3 7">Belongs to the PTPA-type PPIase family.</text>
</comment>
<comment type="function">
    <text evidence="7">PPIases accelerate the folding of proteins. It catalyzes the cis-trans isomerization of proline imidic peptide bonds in oligopeptides.</text>
</comment>
<accession>A0A0C3QCG1</accession>
<evidence type="ECO:0000256" key="7">
    <source>
        <dbReference type="RuleBase" id="RU361210"/>
    </source>
</evidence>
<evidence type="ECO:0000256" key="5">
    <source>
        <dbReference type="ARBA" id="ARBA00023110"/>
    </source>
</evidence>
<evidence type="ECO:0000256" key="3">
    <source>
        <dbReference type="ARBA" id="ARBA00011019"/>
    </source>
</evidence>
<feature type="compositionally biased region" description="Low complexity" evidence="8">
    <location>
        <begin position="535"/>
        <end position="545"/>
    </location>
</feature>
<dbReference type="InterPro" id="IPR004327">
    <property type="entry name" value="Phstyr_phstse_ac"/>
</dbReference>
<feature type="compositionally biased region" description="Acidic residues" evidence="8">
    <location>
        <begin position="314"/>
        <end position="323"/>
    </location>
</feature>
<dbReference type="GO" id="GO:0003755">
    <property type="term" value="F:peptidyl-prolyl cis-trans isomerase activity"/>
    <property type="evidence" value="ECO:0007669"/>
    <property type="project" value="UniProtKB-KW"/>
</dbReference>
<dbReference type="SUPFAM" id="SSF140984">
    <property type="entry name" value="PTPA-like"/>
    <property type="match status" value="1"/>
</dbReference>
<dbReference type="Gene3D" id="1.20.120.1150">
    <property type="match status" value="1"/>
</dbReference>
<dbReference type="GO" id="GO:0008160">
    <property type="term" value="F:protein tyrosine phosphatase activator activity"/>
    <property type="evidence" value="ECO:0007669"/>
    <property type="project" value="TreeGrafter"/>
</dbReference>
<dbReference type="STRING" id="1051891.A0A0C3QCG1"/>
<evidence type="ECO:0000313" key="9">
    <source>
        <dbReference type="EMBL" id="KIO28385.1"/>
    </source>
</evidence>
<dbReference type="EMBL" id="KN822995">
    <property type="protein sequence ID" value="KIO28385.1"/>
    <property type="molecule type" value="Genomic_DNA"/>
</dbReference>
<dbReference type="InterPro" id="IPR043170">
    <property type="entry name" value="PTPA_C_lid"/>
</dbReference>
<reference evidence="10" key="2">
    <citation type="submission" date="2015-01" db="EMBL/GenBank/DDBJ databases">
        <title>Evolutionary Origins and Diversification of the Mycorrhizal Mutualists.</title>
        <authorList>
            <consortium name="DOE Joint Genome Institute"/>
            <consortium name="Mycorrhizal Genomics Consortium"/>
            <person name="Kohler A."/>
            <person name="Kuo A."/>
            <person name="Nagy L.G."/>
            <person name="Floudas D."/>
            <person name="Copeland A."/>
            <person name="Barry K.W."/>
            <person name="Cichocki N."/>
            <person name="Veneault-Fourrey C."/>
            <person name="LaButti K."/>
            <person name="Lindquist E.A."/>
            <person name="Lipzen A."/>
            <person name="Lundell T."/>
            <person name="Morin E."/>
            <person name="Murat C."/>
            <person name="Riley R."/>
            <person name="Ohm R."/>
            <person name="Sun H."/>
            <person name="Tunlid A."/>
            <person name="Henrissat B."/>
            <person name="Grigoriev I.V."/>
            <person name="Hibbett D.S."/>
            <person name="Martin F."/>
        </authorList>
    </citation>
    <scope>NUCLEOTIDE SEQUENCE [LARGE SCALE GENOMIC DNA]</scope>
    <source>
        <strain evidence="10">MUT 4182</strain>
    </source>
</reference>
<gene>
    <name evidence="9" type="ORF">M407DRAFT_6807</name>
</gene>
<dbReference type="Proteomes" id="UP000054248">
    <property type="component" value="Unassembled WGS sequence"/>
</dbReference>
<dbReference type="EC" id="5.2.1.8" evidence="7"/>
<dbReference type="GO" id="GO:0000159">
    <property type="term" value="C:protein phosphatase type 2A complex"/>
    <property type="evidence" value="ECO:0007669"/>
    <property type="project" value="TreeGrafter"/>
</dbReference>
<dbReference type="AlphaFoldDB" id="A0A0C3QCG1"/>
<evidence type="ECO:0000256" key="2">
    <source>
        <dbReference type="ARBA" id="ARBA00004496"/>
    </source>
</evidence>
<dbReference type="GO" id="GO:0007052">
    <property type="term" value="P:mitotic spindle organization"/>
    <property type="evidence" value="ECO:0007669"/>
    <property type="project" value="TreeGrafter"/>
</dbReference>
<sequence>MVLEVLRQRTLPPNHVTPGKRIFTDSDVEMWKTTQGYLDYGLFIRRLSEAVIGHYLPYNPPAESISEAVTKIVALLNEVEGWIDEIPPQKSTQRYGNLAFREWGVKLEKEAPGLLEKLLPANLQYAIPLLLPYLTQSFGSFTRLDYGSGHELAFAMFLCSLTLIRFFQPAEEEERQLVLVVFEKYLQVVWKLQDVYKLEPAGSHGVWGLDDYCFLPYIWGSAQLQDHLTARPPDVLNTPLDETTLYYQAINRIHKLKTGPFHEHSSQLHSIATGVPTWWKVNTGLFKMYEIEVLGKKVVAQHVPLGGIIQWAIDEDEPDETEDDKSNAETKDGFLAAPPLGTGSVHSSPRSDHNPLAPGTESPAPAGSPATPNTALPPSSPVRQGTMARPKGGRLVEAMKQATISGPPVAIPHLEYPELDGGVLPSDYMPQLPPRSPPVSPGPTATKTEIPVDTAAVPESSVEPDLRKEPEAVEPPTSPKNVAKILSTNPVDRKSSDGIAPVPAAAAIAAATQTTGPAAAVPEALKAEGKPSEVAPPVAADSQPAPSAPAAPTPRNGVVKKRKAGCCIIM</sequence>
<keyword evidence="6 7" id="KW-0413">Isomerase</keyword>
<organism evidence="9 10">
    <name type="scientific">Tulasnella calospora MUT 4182</name>
    <dbReference type="NCBI Taxonomy" id="1051891"/>
    <lineage>
        <taxon>Eukaryota</taxon>
        <taxon>Fungi</taxon>
        <taxon>Dikarya</taxon>
        <taxon>Basidiomycota</taxon>
        <taxon>Agaricomycotina</taxon>
        <taxon>Agaricomycetes</taxon>
        <taxon>Cantharellales</taxon>
        <taxon>Tulasnellaceae</taxon>
        <taxon>Tulasnella</taxon>
    </lineage>
</organism>
<dbReference type="InterPro" id="IPR037218">
    <property type="entry name" value="PTPA_sf"/>
</dbReference>
<feature type="region of interest" description="Disordered" evidence="8">
    <location>
        <begin position="314"/>
        <end position="391"/>
    </location>
</feature>
<feature type="compositionally biased region" description="Polar residues" evidence="8">
    <location>
        <begin position="370"/>
        <end position="383"/>
    </location>
</feature>
<feature type="region of interest" description="Disordered" evidence="8">
    <location>
        <begin position="525"/>
        <end position="561"/>
    </location>
</feature>
<dbReference type="OrthoDB" id="16120at2759"/>
<dbReference type="GO" id="GO:0005737">
    <property type="term" value="C:cytoplasm"/>
    <property type="evidence" value="ECO:0007669"/>
    <property type="project" value="UniProtKB-SubCell"/>
</dbReference>
<dbReference type="CDD" id="cd04087">
    <property type="entry name" value="PTPA"/>
    <property type="match status" value="1"/>
</dbReference>
<dbReference type="HOGENOM" id="CLU_030733_2_0_1"/>
<protein>
    <recommendedName>
        <fullName evidence="7">Serine/threonine-protein phosphatase 2A activator</fullName>
        <ecNumber evidence="7">5.2.1.8</ecNumber>
    </recommendedName>
    <alternativeName>
        <fullName evidence="7">Phosphotyrosyl phosphatase activator</fullName>
    </alternativeName>
</protein>
<evidence type="ECO:0000256" key="6">
    <source>
        <dbReference type="ARBA" id="ARBA00023235"/>
    </source>
</evidence>
<feature type="region of interest" description="Disordered" evidence="8">
    <location>
        <begin position="433"/>
        <end position="498"/>
    </location>
</feature>
<reference evidence="9 10" key="1">
    <citation type="submission" date="2014-04" db="EMBL/GenBank/DDBJ databases">
        <authorList>
            <consortium name="DOE Joint Genome Institute"/>
            <person name="Kuo A."/>
            <person name="Girlanda M."/>
            <person name="Perotto S."/>
            <person name="Kohler A."/>
            <person name="Nagy L.G."/>
            <person name="Floudas D."/>
            <person name="Copeland A."/>
            <person name="Barry K.W."/>
            <person name="Cichocki N."/>
            <person name="Veneault-Fourrey C."/>
            <person name="LaButti K."/>
            <person name="Lindquist E.A."/>
            <person name="Lipzen A."/>
            <person name="Lundell T."/>
            <person name="Morin E."/>
            <person name="Murat C."/>
            <person name="Sun H."/>
            <person name="Tunlid A."/>
            <person name="Henrissat B."/>
            <person name="Grigoriev I.V."/>
            <person name="Hibbett D.S."/>
            <person name="Martin F."/>
            <person name="Nordberg H.P."/>
            <person name="Cantor M.N."/>
            <person name="Hua S.X."/>
        </authorList>
    </citation>
    <scope>NUCLEOTIDE SEQUENCE [LARGE SCALE GENOMIC DNA]</scope>
    <source>
        <strain evidence="9 10">MUT 4182</strain>
    </source>
</reference>
<evidence type="ECO:0000313" key="10">
    <source>
        <dbReference type="Proteomes" id="UP000054248"/>
    </source>
</evidence>
<keyword evidence="5 7" id="KW-0697">Rotamase</keyword>
<keyword evidence="4 7" id="KW-0963">Cytoplasm</keyword>
<dbReference type="GO" id="GO:0005634">
    <property type="term" value="C:nucleus"/>
    <property type="evidence" value="ECO:0007669"/>
    <property type="project" value="TreeGrafter"/>
</dbReference>
<evidence type="ECO:0000256" key="1">
    <source>
        <dbReference type="ARBA" id="ARBA00000971"/>
    </source>
</evidence>
<evidence type="ECO:0000256" key="8">
    <source>
        <dbReference type="SAM" id="MobiDB-lite"/>
    </source>
</evidence>
<dbReference type="PANTHER" id="PTHR10012">
    <property type="entry name" value="SERINE/THREONINE-PROTEIN PHOSPHATASE 2A REGULATORY SUBUNIT B"/>
    <property type="match status" value="1"/>
</dbReference>
<comment type="subcellular location">
    <subcellularLocation>
        <location evidence="2 7">Cytoplasm</location>
    </subcellularLocation>
</comment>
<name>A0A0C3QCG1_9AGAM</name>
<evidence type="ECO:0000256" key="4">
    <source>
        <dbReference type="ARBA" id="ARBA00022490"/>
    </source>
</evidence>
<dbReference type="PANTHER" id="PTHR10012:SF0">
    <property type="entry name" value="SERINE_THREONINE-PROTEIN PHOSPHATASE 2A ACTIVATOR"/>
    <property type="match status" value="1"/>
</dbReference>
<comment type="catalytic activity">
    <reaction evidence="1 7">
        <text>[protein]-peptidylproline (omega=180) = [protein]-peptidylproline (omega=0)</text>
        <dbReference type="Rhea" id="RHEA:16237"/>
        <dbReference type="Rhea" id="RHEA-COMP:10747"/>
        <dbReference type="Rhea" id="RHEA-COMP:10748"/>
        <dbReference type="ChEBI" id="CHEBI:83833"/>
        <dbReference type="ChEBI" id="CHEBI:83834"/>
        <dbReference type="EC" id="5.2.1.8"/>
    </reaction>
</comment>
<keyword evidence="10" id="KW-1185">Reference proteome</keyword>
<dbReference type="Pfam" id="PF03095">
    <property type="entry name" value="PTPA"/>
    <property type="match status" value="1"/>
</dbReference>